<accession>A0A1H2PPK3</accession>
<organism evidence="2 3">
    <name type="scientific">Chitinasiproducens palmae</name>
    <dbReference type="NCBI Taxonomy" id="1770053"/>
    <lineage>
        <taxon>Bacteria</taxon>
        <taxon>Pseudomonadati</taxon>
        <taxon>Pseudomonadota</taxon>
        <taxon>Betaproteobacteria</taxon>
        <taxon>Burkholderiales</taxon>
        <taxon>Burkholderiaceae</taxon>
        <taxon>Chitinasiproducens</taxon>
    </lineage>
</organism>
<evidence type="ECO:0000313" key="3">
    <source>
        <dbReference type="Proteomes" id="UP000243719"/>
    </source>
</evidence>
<sequence>MHAALSDPHTIHPSLWRASQLAGARERCVDTGYAALSAELPGGGWPVGTLVELLVQQPGIGEMRLLRPALRALGHKPLMLLQPPHQPNSLAFANWQVPTEHLYLIETTTTADALWTAEQILRAGSCAVLLFWQQQIRTEALRRLHLAAQAGDTLFLMIRPLAAVQQASPAPLRLSLTPAEDGVAIRFVKRRGPAHDAPLVLPLAPLPVHRKLPAEQPAVPQPEAAPLADGR</sequence>
<dbReference type="Gene3D" id="3.40.50.300">
    <property type="entry name" value="P-loop containing nucleotide triphosphate hydrolases"/>
    <property type="match status" value="1"/>
</dbReference>
<dbReference type="InterPro" id="IPR047610">
    <property type="entry name" value="ImuA_translesion"/>
</dbReference>
<dbReference type="InterPro" id="IPR017166">
    <property type="entry name" value="UCP037290"/>
</dbReference>
<dbReference type="OrthoDB" id="9811176at2"/>
<dbReference type="SUPFAM" id="SSF52540">
    <property type="entry name" value="P-loop containing nucleoside triphosphate hydrolases"/>
    <property type="match status" value="1"/>
</dbReference>
<dbReference type="RefSeq" id="WP_139169635.1">
    <property type="nucleotide sequence ID" value="NZ_FNLO01000005.1"/>
</dbReference>
<dbReference type="NCBIfam" id="NF033429">
    <property type="entry name" value="ImuA_translesion"/>
    <property type="match status" value="1"/>
</dbReference>
<feature type="region of interest" description="Disordered" evidence="1">
    <location>
        <begin position="212"/>
        <end position="231"/>
    </location>
</feature>
<name>A0A1H2PPK3_9BURK</name>
<reference evidence="3" key="1">
    <citation type="submission" date="2016-09" db="EMBL/GenBank/DDBJ databases">
        <authorList>
            <person name="Varghese N."/>
            <person name="Submissions S."/>
        </authorList>
    </citation>
    <scope>NUCLEOTIDE SEQUENCE [LARGE SCALE GENOMIC DNA]</scope>
    <source>
        <strain evidence="3">JS23</strain>
    </source>
</reference>
<evidence type="ECO:0000313" key="2">
    <source>
        <dbReference type="EMBL" id="SDV48651.1"/>
    </source>
</evidence>
<keyword evidence="3" id="KW-1185">Reference proteome</keyword>
<dbReference type="PIRSF" id="PIRSF037290">
    <property type="entry name" value="UCP037290"/>
    <property type="match status" value="1"/>
</dbReference>
<dbReference type="STRING" id="1770053.SAMN05216551_105268"/>
<dbReference type="InterPro" id="IPR027417">
    <property type="entry name" value="P-loop_NTPase"/>
</dbReference>
<feature type="compositionally biased region" description="Low complexity" evidence="1">
    <location>
        <begin position="214"/>
        <end position="231"/>
    </location>
</feature>
<evidence type="ECO:0000256" key="1">
    <source>
        <dbReference type="SAM" id="MobiDB-lite"/>
    </source>
</evidence>
<gene>
    <name evidence="2" type="ORF">SAMN05216551_105268</name>
</gene>
<dbReference type="Proteomes" id="UP000243719">
    <property type="component" value="Unassembled WGS sequence"/>
</dbReference>
<dbReference type="AlphaFoldDB" id="A0A1H2PPK3"/>
<proteinExistence type="predicted"/>
<protein>
    <submittedName>
        <fullName evidence="2">Protein ImuA</fullName>
    </submittedName>
</protein>
<dbReference type="EMBL" id="FNLO01000005">
    <property type="protein sequence ID" value="SDV48651.1"/>
    <property type="molecule type" value="Genomic_DNA"/>
</dbReference>